<evidence type="ECO:0000313" key="1">
    <source>
        <dbReference type="EMBL" id="PAQ09537.1"/>
    </source>
</evidence>
<name>A0A271LP19_9HYPH</name>
<protein>
    <recommendedName>
        <fullName evidence="3">DNA-binding protein</fullName>
    </recommendedName>
</protein>
<proteinExistence type="predicted"/>
<dbReference type="RefSeq" id="WP_095493036.1">
    <property type="nucleotide sequence ID" value="NZ_NPKJ01000041.1"/>
</dbReference>
<dbReference type="OrthoDB" id="8101425at2"/>
<accession>A0A271LP19</accession>
<dbReference type="EMBL" id="NPKJ01000041">
    <property type="protein sequence ID" value="PAQ09537.1"/>
    <property type="molecule type" value="Genomic_DNA"/>
</dbReference>
<dbReference type="AlphaFoldDB" id="A0A271LP19"/>
<dbReference type="Proteomes" id="UP000216442">
    <property type="component" value="Unassembled WGS sequence"/>
</dbReference>
<organism evidence="1 2">
    <name type="scientific">Mesorhizobium temperatum</name>
    <dbReference type="NCBI Taxonomy" id="241416"/>
    <lineage>
        <taxon>Bacteria</taxon>
        <taxon>Pseudomonadati</taxon>
        <taxon>Pseudomonadota</taxon>
        <taxon>Alphaproteobacteria</taxon>
        <taxon>Hyphomicrobiales</taxon>
        <taxon>Phyllobacteriaceae</taxon>
        <taxon>Mesorhizobium</taxon>
    </lineage>
</organism>
<sequence length="69" mass="7665">MNTSPNAYTVDAFCDAYGIRRNLAYDEIKAGRLSIRKAGRRTIIRKIDADAWLDNLPVGNKEPAPAEEA</sequence>
<evidence type="ECO:0000313" key="2">
    <source>
        <dbReference type="Proteomes" id="UP000216442"/>
    </source>
</evidence>
<gene>
    <name evidence="1" type="ORF">CIT26_13515</name>
</gene>
<reference evidence="1 2" key="1">
    <citation type="submission" date="2017-08" db="EMBL/GenBank/DDBJ databases">
        <title>Mesorhizobium wenxinae sp. nov., a novel rhizobial species isolated from root nodules of chickpea (Cicer arietinum L.).</title>
        <authorList>
            <person name="Zhang J."/>
        </authorList>
    </citation>
    <scope>NUCLEOTIDE SEQUENCE [LARGE SCALE GENOMIC DNA]</scope>
    <source>
        <strain evidence="1 2">SDW018</strain>
    </source>
</reference>
<keyword evidence="2" id="KW-1185">Reference proteome</keyword>
<comment type="caution">
    <text evidence="1">The sequence shown here is derived from an EMBL/GenBank/DDBJ whole genome shotgun (WGS) entry which is preliminary data.</text>
</comment>
<evidence type="ECO:0008006" key="3">
    <source>
        <dbReference type="Google" id="ProtNLM"/>
    </source>
</evidence>